<evidence type="ECO:0000313" key="2">
    <source>
        <dbReference type="EMBL" id="TFJ30449.1"/>
    </source>
</evidence>
<evidence type="ECO:0000313" key="3">
    <source>
        <dbReference type="Proteomes" id="UP000297938"/>
    </source>
</evidence>
<comment type="caution">
    <text evidence="2">The sequence shown here is derived from an EMBL/GenBank/DDBJ whole genome shotgun (WGS) entry which is preliminary data.</text>
</comment>
<name>A0A7Z8D435_CARDV</name>
<accession>A0A7Z8D435</accession>
<dbReference type="NCBIfam" id="NF033218">
    <property type="entry name" value="anchor_AmaP"/>
    <property type="match status" value="1"/>
</dbReference>
<dbReference type="AlphaFoldDB" id="A0A7Z8D435"/>
<sequence>MILLSILEMIVAFYVITQFKYIVKTPFHFFKSINSNTNLYYIPTVLFWISTIVFIFSSLKLVFIVFYPKKEKQLKLSSTDASSLLIQKKAVELIILIKADEKDFFEDTSTKVIVKSKKNKISGKIVGSVNATPELTEKSKIFLNELQEDLEKILSLKSENIQLKLVLKLDKKKSIKKTTKKRVM</sequence>
<feature type="transmembrane region" description="Helical" evidence="1">
    <location>
        <begin position="45"/>
        <end position="67"/>
    </location>
</feature>
<proteinExistence type="predicted"/>
<keyword evidence="1" id="KW-0812">Transmembrane</keyword>
<protein>
    <recommendedName>
        <fullName evidence="4">Alkaline shock response membrane anchor protein AmaP</fullName>
    </recommendedName>
</protein>
<organism evidence="2 3">
    <name type="scientific">Carnobacterium divergens</name>
    <name type="common">Lactobacillus divergens</name>
    <dbReference type="NCBI Taxonomy" id="2748"/>
    <lineage>
        <taxon>Bacteria</taxon>
        <taxon>Bacillati</taxon>
        <taxon>Bacillota</taxon>
        <taxon>Bacilli</taxon>
        <taxon>Lactobacillales</taxon>
        <taxon>Carnobacteriaceae</taxon>
        <taxon>Carnobacterium</taxon>
    </lineage>
</organism>
<evidence type="ECO:0000256" key="1">
    <source>
        <dbReference type="SAM" id="Phobius"/>
    </source>
</evidence>
<dbReference type="Proteomes" id="UP000297938">
    <property type="component" value="Unassembled WGS sequence"/>
</dbReference>
<keyword evidence="1" id="KW-1133">Transmembrane helix</keyword>
<evidence type="ECO:0008006" key="4">
    <source>
        <dbReference type="Google" id="ProtNLM"/>
    </source>
</evidence>
<dbReference type="EMBL" id="NRPP01000002">
    <property type="protein sequence ID" value="TFJ30449.1"/>
    <property type="molecule type" value="Genomic_DNA"/>
</dbReference>
<gene>
    <name evidence="2" type="ORF">CKN69_00635</name>
</gene>
<keyword evidence="1" id="KW-0472">Membrane</keyword>
<reference evidence="2 3" key="1">
    <citation type="journal article" date="2018" name="Int. J. Food Microbiol.">
        <title>Growth of Carnobacterium spp. isolated from chilled vacuum-packaged meat under relevant acidic conditions.</title>
        <authorList>
            <person name="Zhang P."/>
            <person name="Badoni M."/>
            <person name="Ganzle M."/>
            <person name="Yang X."/>
        </authorList>
    </citation>
    <scope>NUCLEOTIDE SEQUENCE [LARGE SCALE GENOMIC DNA]</scope>
    <source>
        <strain evidence="2 3">B2</strain>
    </source>
</reference>